<reference evidence="1 2" key="1">
    <citation type="submission" date="2018-08" db="EMBL/GenBank/DDBJ databases">
        <title>Flavobacterium tibetense sp. nov., isolated from a wetland YonghuCo on Tibetan Plateau.</title>
        <authorList>
            <person name="Phurbu D."/>
            <person name="Lu H."/>
            <person name="Xing P."/>
        </authorList>
    </citation>
    <scope>NUCLEOTIDE SEQUENCE [LARGE SCALE GENOMIC DNA]</scope>
    <source>
        <strain evidence="1 2">DJC</strain>
    </source>
</reference>
<dbReference type="Proteomes" id="UP000284547">
    <property type="component" value="Unassembled WGS sequence"/>
</dbReference>
<gene>
    <name evidence="1" type="ORF">D1012_13765</name>
</gene>
<dbReference type="EMBL" id="QWEY01000007">
    <property type="protein sequence ID" value="RGP36718.1"/>
    <property type="molecule type" value="Genomic_DNA"/>
</dbReference>
<dbReference type="OrthoDB" id="7854136at2"/>
<dbReference type="AlphaFoldDB" id="A0A411Z107"/>
<sequence>MQAIAHPRPFLRPSADIPAPVAALRRLAPRCQAGARLDLFHACAMLSTDSGVAARSYAEALLRGLAVVLGRVPVLHQPGAGELSFDEAWIASLLTAARRGDEDSMRFLLASRLPRHARRQIGWLAAQLAQRQDQM</sequence>
<proteinExistence type="predicted"/>
<organism evidence="1 2">
    <name type="scientific">Pseudotabrizicola alkalilacus</name>
    <dbReference type="NCBI Taxonomy" id="2305252"/>
    <lineage>
        <taxon>Bacteria</taxon>
        <taxon>Pseudomonadati</taxon>
        <taxon>Pseudomonadota</taxon>
        <taxon>Alphaproteobacteria</taxon>
        <taxon>Rhodobacterales</taxon>
        <taxon>Paracoccaceae</taxon>
        <taxon>Pseudotabrizicola</taxon>
    </lineage>
</organism>
<evidence type="ECO:0000313" key="2">
    <source>
        <dbReference type="Proteomes" id="UP000284547"/>
    </source>
</evidence>
<name>A0A411Z107_9RHOB</name>
<comment type="caution">
    <text evidence="1">The sequence shown here is derived from an EMBL/GenBank/DDBJ whole genome shotgun (WGS) entry which is preliminary data.</text>
</comment>
<accession>A0A411Z107</accession>
<protein>
    <submittedName>
        <fullName evidence="1">Uncharacterized protein</fullName>
    </submittedName>
</protein>
<evidence type="ECO:0000313" key="1">
    <source>
        <dbReference type="EMBL" id="RGP36718.1"/>
    </source>
</evidence>
<dbReference type="RefSeq" id="WP_118153159.1">
    <property type="nucleotide sequence ID" value="NZ_QWEY01000007.1"/>
</dbReference>
<keyword evidence="2" id="KW-1185">Reference proteome</keyword>